<comment type="caution">
    <text evidence="3">The sequence shown here is derived from an EMBL/GenBank/DDBJ whole genome shotgun (WGS) entry which is preliminary data.</text>
</comment>
<accession>A0AAD3NW40</accession>
<evidence type="ECO:0008006" key="5">
    <source>
        <dbReference type="Google" id="ProtNLM"/>
    </source>
</evidence>
<organism evidence="3 4">
    <name type="scientific">Cryptomeria japonica</name>
    <name type="common">Japanese cedar</name>
    <name type="synonym">Cupressus japonica</name>
    <dbReference type="NCBI Taxonomy" id="3369"/>
    <lineage>
        <taxon>Eukaryota</taxon>
        <taxon>Viridiplantae</taxon>
        <taxon>Streptophyta</taxon>
        <taxon>Embryophyta</taxon>
        <taxon>Tracheophyta</taxon>
        <taxon>Spermatophyta</taxon>
        <taxon>Pinopsida</taxon>
        <taxon>Pinidae</taxon>
        <taxon>Conifers II</taxon>
        <taxon>Cupressales</taxon>
        <taxon>Cupressaceae</taxon>
        <taxon>Cryptomeria</taxon>
    </lineage>
</organism>
<evidence type="ECO:0000313" key="3">
    <source>
        <dbReference type="EMBL" id="GLJ59744.1"/>
    </source>
</evidence>
<keyword evidence="4" id="KW-1185">Reference proteome</keyword>
<dbReference type="CDD" id="cd03784">
    <property type="entry name" value="GT1_Gtf-like"/>
    <property type="match status" value="1"/>
</dbReference>
<dbReference type="PANTHER" id="PTHR11926:SF1412">
    <property type="entry name" value="UDP-GLYCOSYLTRANSFERASE 83A1-LIKE"/>
    <property type="match status" value="1"/>
</dbReference>
<gene>
    <name evidence="3" type="ORF">SUGI_1521730</name>
</gene>
<dbReference type="SUPFAM" id="SSF53756">
    <property type="entry name" value="UDP-Glycosyltransferase/glycogen phosphorylase"/>
    <property type="match status" value="1"/>
</dbReference>
<reference evidence="3" key="1">
    <citation type="submission" date="2022-12" db="EMBL/GenBank/DDBJ databases">
        <title>Chromosome-Level Genome Assembly of Japanese Cedar (Cryptomeriajaponica D. Don).</title>
        <authorList>
            <person name="Fujino T."/>
            <person name="Yamaguchi K."/>
            <person name="Yokoyama T."/>
            <person name="Hamanaka T."/>
            <person name="Harazono Y."/>
            <person name="Kamada H."/>
            <person name="Kobayashi W."/>
            <person name="Ujino-Ihara T."/>
            <person name="Uchiyama K."/>
            <person name="Matsumoto A."/>
            <person name="Izuno A."/>
            <person name="Tsumura Y."/>
            <person name="Toyoda A."/>
            <person name="Shigenobu S."/>
            <person name="Moriguchi Y."/>
            <person name="Ueno S."/>
            <person name="Kasahara M."/>
        </authorList>
    </citation>
    <scope>NUCLEOTIDE SEQUENCE</scope>
</reference>
<dbReference type="Proteomes" id="UP001234787">
    <property type="component" value="Unassembled WGS sequence"/>
</dbReference>
<dbReference type="GO" id="GO:0080043">
    <property type="term" value="F:quercetin 3-O-glucosyltransferase activity"/>
    <property type="evidence" value="ECO:0007669"/>
    <property type="project" value="TreeGrafter"/>
</dbReference>
<evidence type="ECO:0000313" key="4">
    <source>
        <dbReference type="Proteomes" id="UP001234787"/>
    </source>
</evidence>
<dbReference type="AlphaFoldDB" id="A0AAD3NW40"/>
<dbReference type="InterPro" id="IPR002213">
    <property type="entry name" value="UDP_glucos_trans"/>
</dbReference>
<dbReference type="GO" id="GO:0080044">
    <property type="term" value="F:quercetin 7-O-glucosyltransferase activity"/>
    <property type="evidence" value="ECO:0007669"/>
    <property type="project" value="TreeGrafter"/>
</dbReference>
<comment type="similarity">
    <text evidence="1">Belongs to the UDP-glycosyltransferase family.</text>
</comment>
<dbReference type="PANTHER" id="PTHR11926">
    <property type="entry name" value="GLUCOSYL/GLUCURONOSYL TRANSFERASES"/>
    <property type="match status" value="1"/>
</dbReference>
<keyword evidence="2" id="KW-0808">Transferase</keyword>
<dbReference type="EMBL" id="BSEH01001348">
    <property type="protein sequence ID" value="GLJ59744.1"/>
    <property type="molecule type" value="Genomic_DNA"/>
</dbReference>
<evidence type="ECO:0000256" key="1">
    <source>
        <dbReference type="ARBA" id="ARBA00009995"/>
    </source>
</evidence>
<protein>
    <recommendedName>
        <fullName evidence="5">UDP-glycosyltransferase</fullName>
    </recommendedName>
</protein>
<proteinExistence type="inferred from homology"/>
<name>A0AAD3NW40_CRYJA</name>
<dbReference type="Gene3D" id="3.40.50.2000">
    <property type="entry name" value="Glycogen Phosphorylase B"/>
    <property type="match status" value="2"/>
</dbReference>
<sequence length="353" mass="39895">MLHALLIPIPAQGHINPMMHLAWKLISDGFLITFLNTEASHERMIKAKKNKDMHHNSERIRMLSVPGRLPTEVVRAENQDHGASVFFADVENTLGPSVIDKLIREINEKDEDQKITCIIADVWTCLGLHTVAELHHISLAALHTSLVFTFAIRFFCPKLVSLGLLPSDGIPKEDTIQKYLPSMPPLRSAHLPWLYGGEYMFRHGIRMGKESAKIEWILFNTFYELEPGVADDLSKEVGVYPIGPLISPEFLDDDREISTMATPSFWEDDMECLEWLEKQDKQSVISVAFGSVAIWNNRQVEEIALGLEATQRPFLWVVRSDGMNGVGTVLPAGFLDRVRDRGFIVSWAPQLEV</sequence>
<evidence type="ECO:0000256" key="2">
    <source>
        <dbReference type="ARBA" id="ARBA00022679"/>
    </source>
</evidence>